<dbReference type="InterPro" id="IPR010985">
    <property type="entry name" value="Ribbon_hlx_hlx"/>
</dbReference>
<protein>
    <recommendedName>
        <fullName evidence="3">CopG family transcriptional regulator</fullName>
    </recommendedName>
</protein>
<evidence type="ECO:0000313" key="1">
    <source>
        <dbReference type="EMBL" id="SHN35025.1"/>
    </source>
</evidence>
<name>A0A1M7QTG8_9ACTN</name>
<keyword evidence="2" id="KW-1185">Reference proteome</keyword>
<evidence type="ECO:0008006" key="3">
    <source>
        <dbReference type="Google" id="ProtNLM"/>
    </source>
</evidence>
<accession>A0A1M7QTG8</accession>
<dbReference type="Proteomes" id="UP000184440">
    <property type="component" value="Unassembled WGS sequence"/>
</dbReference>
<reference evidence="1 2" key="1">
    <citation type="submission" date="2016-11" db="EMBL/GenBank/DDBJ databases">
        <authorList>
            <person name="Jaros S."/>
            <person name="Januszkiewicz K."/>
            <person name="Wedrychowicz H."/>
        </authorList>
    </citation>
    <scope>NUCLEOTIDE SEQUENCE [LARGE SCALE GENOMIC DNA]</scope>
    <source>
        <strain evidence="1 2">DSM 46144</strain>
    </source>
</reference>
<dbReference type="GO" id="GO:0006355">
    <property type="term" value="P:regulation of DNA-templated transcription"/>
    <property type="evidence" value="ECO:0007669"/>
    <property type="project" value="InterPro"/>
</dbReference>
<dbReference type="EMBL" id="FRCS01000005">
    <property type="protein sequence ID" value="SHN35025.1"/>
    <property type="molecule type" value="Genomic_DNA"/>
</dbReference>
<dbReference type="AlphaFoldDB" id="A0A1M7QTG8"/>
<evidence type="ECO:0000313" key="2">
    <source>
        <dbReference type="Proteomes" id="UP000184440"/>
    </source>
</evidence>
<dbReference type="SUPFAM" id="SSF47598">
    <property type="entry name" value="Ribbon-helix-helix"/>
    <property type="match status" value="1"/>
</dbReference>
<gene>
    <name evidence="1" type="ORF">SAMN05443668_105338</name>
</gene>
<organism evidence="1 2">
    <name type="scientific">Cryptosporangium aurantiacum</name>
    <dbReference type="NCBI Taxonomy" id="134849"/>
    <lineage>
        <taxon>Bacteria</taxon>
        <taxon>Bacillati</taxon>
        <taxon>Actinomycetota</taxon>
        <taxon>Actinomycetes</taxon>
        <taxon>Cryptosporangiales</taxon>
        <taxon>Cryptosporangiaceae</taxon>
        <taxon>Cryptosporangium</taxon>
    </lineage>
</organism>
<sequence>MTDSETVIVVRLDSARAEALRRWADIGQRSLEATVLVAIDEYLWIPDNEYSR</sequence>
<proteinExistence type="predicted"/>
<dbReference type="RefSeq" id="WP_178379917.1">
    <property type="nucleotide sequence ID" value="NZ_FRCS01000005.1"/>
</dbReference>
<dbReference type="STRING" id="134849.SAMN05443668_105338"/>